<gene>
    <name evidence="2" type="ORF">NIDE0695</name>
</gene>
<dbReference type="PANTHER" id="PTHR37309:SF1">
    <property type="entry name" value="SLR0284 PROTEIN"/>
    <property type="match status" value="1"/>
</dbReference>
<dbReference type="STRING" id="330214.NIDE0695"/>
<proteinExistence type="predicted"/>
<feature type="transmembrane region" description="Helical" evidence="1">
    <location>
        <begin position="72"/>
        <end position="92"/>
    </location>
</feature>
<feature type="transmembrane region" description="Helical" evidence="1">
    <location>
        <begin position="112"/>
        <end position="131"/>
    </location>
</feature>
<keyword evidence="1" id="KW-0472">Membrane</keyword>
<keyword evidence="1" id="KW-0812">Transmembrane</keyword>
<organism evidence="2 3">
    <name type="scientific">Nitrospira defluvii</name>
    <dbReference type="NCBI Taxonomy" id="330214"/>
    <lineage>
        <taxon>Bacteria</taxon>
        <taxon>Pseudomonadati</taxon>
        <taxon>Nitrospirota</taxon>
        <taxon>Nitrospiria</taxon>
        <taxon>Nitrospirales</taxon>
        <taxon>Nitrospiraceae</taxon>
        <taxon>Nitrospira</taxon>
    </lineage>
</organism>
<dbReference type="PANTHER" id="PTHR37309">
    <property type="entry name" value="SLR0284 PROTEIN"/>
    <property type="match status" value="1"/>
</dbReference>
<dbReference type="HOGENOM" id="CLU_120441_2_4_0"/>
<dbReference type="eggNOG" id="COG1950">
    <property type="taxonomic scope" value="Bacteria"/>
</dbReference>
<evidence type="ECO:0000256" key="1">
    <source>
        <dbReference type="SAM" id="Phobius"/>
    </source>
</evidence>
<keyword evidence="3" id="KW-1185">Reference proteome</keyword>
<sequence length="152" mass="16282">MRVFQLQGSQHSTSSNSGLRPIVMRVLIMGLAVFLAVTIVPGIESESLGAGLAAVLVLTVLNTLIRPLLYLLALPLIVVSLGLFMVVINALLLQLTAALVKGFTVVGFGASFWGALVISLVSSLLNMILVVEHTRVERHDHPQRPPTIINPN</sequence>
<keyword evidence="1" id="KW-1133">Transmembrane helix</keyword>
<protein>
    <recommendedName>
        <fullName evidence="4">Phage holin family protein</fullName>
    </recommendedName>
</protein>
<feature type="transmembrane region" description="Helical" evidence="1">
    <location>
        <begin position="22"/>
        <end position="41"/>
    </location>
</feature>
<reference evidence="2 3" key="1">
    <citation type="journal article" date="2010" name="Proc. Natl. Acad. Sci. U.S.A.">
        <title>A Nitrospira metagenome illuminates the physiology and evolution of globally important nitrite-oxidizing bacteria.</title>
        <authorList>
            <person name="Lucker S."/>
            <person name="Wagner M."/>
            <person name="Maixner F."/>
            <person name="Pelletier E."/>
            <person name="Koch H."/>
            <person name="Vacherie B."/>
            <person name="Rattei T."/>
            <person name="Sinninghe Damste J."/>
            <person name="Spieck E."/>
            <person name="Le Paslier D."/>
            <person name="Daims H."/>
        </authorList>
    </citation>
    <scope>NUCLEOTIDE SEQUENCE [LARGE SCALE GENOMIC DNA]</scope>
</reference>
<dbReference type="EMBL" id="FP929003">
    <property type="protein sequence ID" value="CBK40464.1"/>
    <property type="molecule type" value="Genomic_DNA"/>
</dbReference>
<feature type="transmembrane region" description="Helical" evidence="1">
    <location>
        <begin position="47"/>
        <end position="65"/>
    </location>
</feature>
<evidence type="ECO:0000313" key="2">
    <source>
        <dbReference type="EMBL" id="CBK40464.1"/>
    </source>
</evidence>
<evidence type="ECO:0000313" key="3">
    <source>
        <dbReference type="Proteomes" id="UP000001660"/>
    </source>
</evidence>
<dbReference type="InterPro" id="IPR007165">
    <property type="entry name" value="Phage_holin_4_2"/>
</dbReference>
<dbReference type="KEGG" id="nde:NIDE0695"/>
<dbReference type="Pfam" id="PF04020">
    <property type="entry name" value="Phage_holin_4_2"/>
    <property type="match status" value="1"/>
</dbReference>
<evidence type="ECO:0008006" key="4">
    <source>
        <dbReference type="Google" id="ProtNLM"/>
    </source>
</evidence>
<accession>D8PB55</accession>
<dbReference type="Proteomes" id="UP000001660">
    <property type="component" value="Chromosome"/>
</dbReference>
<dbReference type="AlphaFoldDB" id="D8PB55"/>
<name>D8PB55_9BACT</name>